<name>A0A9D1A2W0_9FIRM</name>
<protein>
    <submittedName>
        <fullName evidence="2">Amidohydrolase</fullName>
    </submittedName>
</protein>
<dbReference type="AlphaFoldDB" id="A0A9D1A2W0"/>
<reference evidence="2" key="1">
    <citation type="submission" date="2020-10" db="EMBL/GenBank/DDBJ databases">
        <authorList>
            <person name="Gilroy R."/>
        </authorList>
    </citation>
    <scope>NUCLEOTIDE SEQUENCE</scope>
    <source>
        <strain evidence="2">CHK180-2868</strain>
    </source>
</reference>
<dbReference type="CDD" id="cd01309">
    <property type="entry name" value="Met_dep_hydrolase_C"/>
    <property type="match status" value="1"/>
</dbReference>
<dbReference type="InterPro" id="IPR032466">
    <property type="entry name" value="Metal_Hydrolase"/>
</dbReference>
<comment type="caution">
    <text evidence="2">The sequence shown here is derived from an EMBL/GenBank/DDBJ whole genome shotgun (WGS) entry which is preliminary data.</text>
</comment>
<dbReference type="InterPro" id="IPR051781">
    <property type="entry name" value="Metallo-dep_Hydrolase"/>
</dbReference>
<dbReference type="SUPFAM" id="SSF51338">
    <property type="entry name" value="Composite domain of metallo-dependent hydrolases"/>
    <property type="match status" value="1"/>
</dbReference>
<proteinExistence type="predicted"/>
<dbReference type="PANTHER" id="PTHR43135">
    <property type="entry name" value="ALPHA-D-RIBOSE 1-METHYLPHOSPHONATE 5-TRIPHOSPHATE DIPHOSPHATASE"/>
    <property type="match status" value="1"/>
</dbReference>
<sequence length="381" mass="40891">MICIKNGTLHTAVSREPMKADLLIDNGKIVRIAENIQEPDAQVIDASGLNVYPGFVEAHCHIGLDGYGIGYEGHDYNELNDPVTPQLRAIDGINPFDPCLSMAAKAGVTSFATGPGSSNAIGGTFVAIKPVGKRVDNMIVKYPVAMKCAFGENPKRCYQNKGISSRMTNAAMIREALDKAKLYEAKIEAAGDDASKLPAYDQKSQALLPLINKEIPLKAHAHQANDICTALRIAREYDLDITLEHVTEGHMITEELAKENVPLAVGPTLGHASKFELQNKTWETPGILAKAGCHVSIITDAPVIPLHYLPLCAGMAIKAGMDEYDALRAITINPAEHIGIADRVGSLEVGKDADVVILDGSPFSVEGKVCHVLINGNEIEL</sequence>
<feature type="domain" description="Amidohydrolase-related" evidence="1">
    <location>
        <begin position="51"/>
        <end position="377"/>
    </location>
</feature>
<organism evidence="2 3">
    <name type="scientific">Candidatus Copromonas faecavium</name>
    <name type="common">nom. illeg.</name>
    <dbReference type="NCBI Taxonomy" id="2840740"/>
    <lineage>
        <taxon>Bacteria</taxon>
        <taxon>Bacillati</taxon>
        <taxon>Bacillota</taxon>
        <taxon>Clostridia</taxon>
        <taxon>Lachnospirales</taxon>
        <taxon>Lachnospiraceae</taxon>
        <taxon>Candidatus Copromonas (nom. illeg.)</taxon>
    </lineage>
</organism>
<dbReference type="Proteomes" id="UP000824250">
    <property type="component" value="Unassembled WGS sequence"/>
</dbReference>
<evidence type="ECO:0000259" key="1">
    <source>
        <dbReference type="Pfam" id="PF01979"/>
    </source>
</evidence>
<dbReference type="InterPro" id="IPR011059">
    <property type="entry name" value="Metal-dep_hydrolase_composite"/>
</dbReference>
<dbReference type="Pfam" id="PF01979">
    <property type="entry name" value="Amidohydro_1"/>
    <property type="match status" value="1"/>
</dbReference>
<dbReference type="GO" id="GO:0016810">
    <property type="term" value="F:hydrolase activity, acting on carbon-nitrogen (but not peptide) bonds"/>
    <property type="evidence" value="ECO:0007669"/>
    <property type="project" value="InterPro"/>
</dbReference>
<dbReference type="SUPFAM" id="SSF51556">
    <property type="entry name" value="Metallo-dependent hydrolases"/>
    <property type="match status" value="1"/>
</dbReference>
<dbReference type="EMBL" id="DVGC01000009">
    <property type="protein sequence ID" value="HIR04779.1"/>
    <property type="molecule type" value="Genomic_DNA"/>
</dbReference>
<dbReference type="Gene3D" id="2.30.40.10">
    <property type="entry name" value="Urease, subunit C, domain 1"/>
    <property type="match status" value="1"/>
</dbReference>
<evidence type="ECO:0000313" key="3">
    <source>
        <dbReference type="Proteomes" id="UP000824250"/>
    </source>
</evidence>
<dbReference type="InterPro" id="IPR006680">
    <property type="entry name" value="Amidohydro-rel"/>
</dbReference>
<dbReference type="PANTHER" id="PTHR43135:SF3">
    <property type="entry name" value="ALPHA-D-RIBOSE 1-METHYLPHOSPHONATE 5-TRIPHOSPHATE DIPHOSPHATASE"/>
    <property type="match status" value="1"/>
</dbReference>
<evidence type="ECO:0000313" key="2">
    <source>
        <dbReference type="EMBL" id="HIR04779.1"/>
    </source>
</evidence>
<reference evidence="2" key="2">
    <citation type="journal article" date="2021" name="PeerJ">
        <title>Extensive microbial diversity within the chicken gut microbiome revealed by metagenomics and culture.</title>
        <authorList>
            <person name="Gilroy R."/>
            <person name="Ravi A."/>
            <person name="Getino M."/>
            <person name="Pursley I."/>
            <person name="Horton D.L."/>
            <person name="Alikhan N.F."/>
            <person name="Baker D."/>
            <person name="Gharbi K."/>
            <person name="Hall N."/>
            <person name="Watson M."/>
            <person name="Adriaenssens E.M."/>
            <person name="Foster-Nyarko E."/>
            <person name="Jarju S."/>
            <person name="Secka A."/>
            <person name="Antonio M."/>
            <person name="Oren A."/>
            <person name="Chaudhuri R.R."/>
            <person name="La Ragione R."/>
            <person name="Hildebrand F."/>
            <person name="Pallen M.J."/>
        </authorList>
    </citation>
    <scope>NUCLEOTIDE SEQUENCE</scope>
    <source>
        <strain evidence="2">CHK180-2868</strain>
    </source>
</reference>
<accession>A0A9D1A2W0</accession>
<gene>
    <name evidence="2" type="ORF">IAB28_02260</name>
</gene>
<dbReference type="Gene3D" id="3.20.20.140">
    <property type="entry name" value="Metal-dependent hydrolases"/>
    <property type="match status" value="1"/>
</dbReference>